<name>A0A7C1GV02_9BACT</name>
<evidence type="ECO:0000256" key="3">
    <source>
        <dbReference type="ARBA" id="ARBA00022840"/>
    </source>
</evidence>
<dbReference type="Proteomes" id="UP000886198">
    <property type="component" value="Unassembled WGS sequence"/>
</dbReference>
<dbReference type="PANTHER" id="PTHR42939:SF3">
    <property type="entry name" value="ABC TRANSPORTER ATP-BINDING COMPONENT"/>
    <property type="match status" value="1"/>
</dbReference>
<dbReference type="AlphaFoldDB" id="A0A7C1GV02"/>
<keyword evidence="2" id="KW-0547">Nucleotide-binding</keyword>
<keyword evidence="3 5" id="KW-0067">ATP-binding</keyword>
<reference evidence="5" key="1">
    <citation type="journal article" date="2020" name="mSystems">
        <title>Genome- and Community-Level Interaction Insights into Carbon Utilization and Element Cycling Functions of Hydrothermarchaeota in Hydrothermal Sediment.</title>
        <authorList>
            <person name="Zhou Z."/>
            <person name="Liu Y."/>
            <person name="Xu W."/>
            <person name="Pan J."/>
            <person name="Luo Z.H."/>
            <person name="Li M."/>
        </authorList>
    </citation>
    <scope>NUCLEOTIDE SEQUENCE [LARGE SCALE GENOMIC DNA]</scope>
    <source>
        <strain evidence="5">SpSt-1179</strain>
    </source>
</reference>
<dbReference type="PANTHER" id="PTHR42939">
    <property type="entry name" value="ABC TRANSPORTER ATP-BINDING PROTEIN ALBC-RELATED"/>
    <property type="match status" value="1"/>
</dbReference>
<feature type="domain" description="ABC transporter" evidence="4">
    <location>
        <begin position="8"/>
        <end position="229"/>
    </location>
</feature>
<dbReference type="EMBL" id="DSBT01000405">
    <property type="protein sequence ID" value="HDP79080.1"/>
    <property type="molecule type" value="Genomic_DNA"/>
</dbReference>
<organism evidence="5">
    <name type="scientific">Mesotoga infera</name>
    <dbReference type="NCBI Taxonomy" id="1236046"/>
    <lineage>
        <taxon>Bacteria</taxon>
        <taxon>Thermotogati</taxon>
        <taxon>Thermotogota</taxon>
        <taxon>Thermotogae</taxon>
        <taxon>Kosmotogales</taxon>
        <taxon>Kosmotogaceae</taxon>
        <taxon>Mesotoga</taxon>
    </lineage>
</organism>
<accession>A0A7C1GV02</accession>
<dbReference type="PROSITE" id="PS50893">
    <property type="entry name" value="ABC_TRANSPORTER_2"/>
    <property type="match status" value="1"/>
</dbReference>
<dbReference type="InterPro" id="IPR027417">
    <property type="entry name" value="P-loop_NTPase"/>
</dbReference>
<evidence type="ECO:0000313" key="5">
    <source>
        <dbReference type="EMBL" id="HDP79080.1"/>
    </source>
</evidence>
<evidence type="ECO:0000256" key="2">
    <source>
        <dbReference type="ARBA" id="ARBA00022741"/>
    </source>
</evidence>
<dbReference type="GO" id="GO:0005524">
    <property type="term" value="F:ATP binding"/>
    <property type="evidence" value="ECO:0007669"/>
    <property type="project" value="UniProtKB-KW"/>
</dbReference>
<dbReference type="SMART" id="SM00382">
    <property type="entry name" value="AAA"/>
    <property type="match status" value="1"/>
</dbReference>
<dbReference type="InterPro" id="IPR003593">
    <property type="entry name" value="AAA+_ATPase"/>
</dbReference>
<proteinExistence type="predicted"/>
<dbReference type="SUPFAM" id="SSF52540">
    <property type="entry name" value="P-loop containing nucleoside triphosphate hydrolases"/>
    <property type="match status" value="1"/>
</dbReference>
<gene>
    <name evidence="5" type="ORF">ENN47_13085</name>
</gene>
<dbReference type="GO" id="GO:0016887">
    <property type="term" value="F:ATP hydrolysis activity"/>
    <property type="evidence" value="ECO:0007669"/>
    <property type="project" value="InterPro"/>
</dbReference>
<dbReference type="Pfam" id="PF00005">
    <property type="entry name" value="ABC_tran"/>
    <property type="match status" value="1"/>
</dbReference>
<evidence type="ECO:0000256" key="1">
    <source>
        <dbReference type="ARBA" id="ARBA00022448"/>
    </source>
</evidence>
<dbReference type="InterPro" id="IPR003439">
    <property type="entry name" value="ABC_transporter-like_ATP-bd"/>
</dbReference>
<dbReference type="CDD" id="cd03230">
    <property type="entry name" value="ABC_DR_subfamily_A"/>
    <property type="match status" value="1"/>
</dbReference>
<comment type="caution">
    <text evidence="5">The sequence shown here is derived from an EMBL/GenBank/DDBJ whole genome shotgun (WGS) entry which is preliminary data.</text>
</comment>
<evidence type="ECO:0000259" key="4">
    <source>
        <dbReference type="PROSITE" id="PS50893"/>
    </source>
</evidence>
<protein>
    <submittedName>
        <fullName evidence="5">ABC transporter ATP-binding protein</fullName>
    </submittedName>
</protein>
<keyword evidence="1" id="KW-0813">Transport</keyword>
<sequence>MERNELTLDIQNLEKTYKGNVEAVRGIDVKLEKQRIYALLGPNGAGKTTVLKSILRLINYSGSILVLGRPVDEVREMISFVPEEKNLYENLDIEKTLKLIRRISSRFDENQARKYIAHYKLPCTKKIRTFSNGMKTAIYISLALSADADFYILDEPTWGLDPIMRDDTLEFIREKVIAGKTVLYTSHIIPEVEKIADEFYIMINGKVKYSGDLDGIKEKYRIVKMPFDEKELDSCTDCLAAAKELNRLSIIVENSEATERFYKTDEATISIPDLEEFFQILVRSENRNSR</sequence>
<dbReference type="Gene3D" id="3.40.50.300">
    <property type="entry name" value="P-loop containing nucleotide triphosphate hydrolases"/>
    <property type="match status" value="1"/>
</dbReference>
<dbReference type="InterPro" id="IPR051782">
    <property type="entry name" value="ABC_Transporter_VariousFunc"/>
</dbReference>